<dbReference type="OrthoDB" id="9778341at2"/>
<keyword evidence="3 7" id="KW-0812">Transmembrane</keyword>
<evidence type="ECO:0000256" key="2">
    <source>
        <dbReference type="ARBA" id="ARBA00009045"/>
    </source>
</evidence>
<dbReference type="GO" id="GO:0016020">
    <property type="term" value="C:membrane"/>
    <property type="evidence" value="ECO:0007669"/>
    <property type="project" value="UniProtKB-SubCell"/>
</dbReference>
<sequence>MAASPTLSELFAQKTDAELLYFAQNARRYPPALGEAAVRELQHRGLVPTELSPPPPPPAPSPADEPWYRLAADSVKRLFGPTATYYVTPLLLLLNLLVFGAMVGGGADLFQPQASILVAWGSNFSPLTLHGQPWRLLTSCFLHGGLAHLLLNSLALLFLGRLTESLVGPGRLLLLYLLCGVGGSLASLWWHAAGVNSVGASGAIFGLYGLLLALAVTGAVPLSRQQRYGLLWLILLLVPSQLEAGLRGTGTTDNAAHLGGLLTGLLLGLLYGIIRPKVPVSPPPNM</sequence>
<evidence type="ECO:0000313" key="10">
    <source>
        <dbReference type="Proteomes" id="UP000298471"/>
    </source>
</evidence>
<dbReference type="InterPro" id="IPR022764">
    <property type="entry name" value="Peptidase_S54_rhomboid_dom"/>
</dbReference>
<keyword evidence="9" id="KW-0645">Protease</keyword>
<evidence type="ECO:0000256" key="5">
    <source>
        <dbReference type="ARBA" id="ARBA00022989"/>
    </source>
</evidence>
<dbReference type="GO" id="GO:0006508">
    <property type="term" value="P:proteolysis"/>
    <property type="evidence" value="ECO:0007669"/>
    <property type="project" value="UniProtKB-KW"/>
</dbReference>
<dbReference type="Gene3D" id="1.20.1540.10">
    <property type="entry name" value="Rhomboid-like"/>
    <property type="match status" value="1"/>
</dbReference>
<accession>A0A4Z0Q0S1</accession>
<dbReference type="GO" id="GO:0004252">
    <property type="term" value="F:serine-type endopeptidase activity"/>
    <property type="evidence" value="ECO:0007669"/>
    <property type="project" value="InterPro"/>
</dbReference>
<gene>
    <name evidence="9" type="ORF">E5K02_22405</name>
</gene>
<dbReference type="Proteomes" id="UP000298471">
    <property type="component" value="Unassembled WGS sequence"/>
</dbReference>
<evidence type="ECO:0000256" key="6">
    <source>
        <dbReference type="ARBA" id="ARBA00023136"/>
    </source>
</evidence>
<evidence type="ECO:0000256" key="7">
    <source>
        <dbReference type="SAM" id="Phobius"/>
    </source>
</evidence>
<feature type="transmembrane region" description="Helical" evidence="7">
    <location>
        <begin position="83"/>
        <end position="103"/>
    </location>
</feature>
<organism evidence="9 10">
    <name type="scientific">Hymenobacter metallicola</name>
    <dbReference type="NCBI Taxonomy" id="2563114"/>
    <lineage>
        <taxon>Bacteria</taxon>
        <taxon>Pseudomonadati</taxon>
        <taxon>Bacteroidota</taxon>
        <taxon>Cytophagia</taxon>
        <taxon>Cytophagales</taxon>
        <taxon>Hymenobacteraceae</taxon>
        <taxon>Hymenobacter</taxon>
    </lineage>
</organism>
<feature type="domain" description="Peptidase S54 rhomboid" evidence="8">
    <location>
        <begin position="131"/>
        <end position="271"/>
    </location>
</feature>
<comment type="similarity">
    <text evidence="2">Belongs to the peptidase S54 family.</text>
</comment>
<evidence type="ECO:0000313" key="9">
    <source>
        <dbReference type="EMBL" id="TGE23106.1"/>
    </source>
</evidence>
<feature type="transmembrane region" description="Helical" evidence="7">
    <location>
        <begin position="255"/>
        <end position="274"/>
    </location>
</feature>
<evidence type="ECO:0000256" key="3">
    <source>
        <dbReference type="ARBA" id="ARBA00022692"/>
    </source>
</evidence>
<feature type="transmembrane region" description="Helical" evidence="7">
    <location>
        <begin position="172"/>
        <end position="192"/>
    </location>
</feature>
<protein>
    <submittedName>
        <fullName evidence="9">Rhomboid family intramembrane serine protease</fullName>
    </submittedName>
</protein>
<dbReference type="PANTHER" id="PTHR43731">
    <property type="entry name" value="RHOMBOID PROTEASE"/>
    <property type="match status" value="1"/>
</dbReference>
<dbReference type="InterPro" id="IPR035952">
    <property type="entry name" value="Rhomboid-like_sf"/>
</dbReference>
<dbReference type="RefSeq" id="WP_135398144.1">
    <property type="nucleotide sequence ID" value="NZ_SRMB01000005.1"/>
</dbReference>
<feature type="transmembrane region" description="Helical" evidence="7">
    <location>
        <begin position="136"/>
        <end position="160"/>
    </location>
</feature>
<name>A0A4Z0Q0S1_9BACT</name>
<dbReference type="InterPro" id="IPR050925">
    <property type="entry name" value="Rhomboid_protease_S54"/>
</dbReference>
<dbReference type="AlphaFoldDB" id="A0A4Z0Q0S1"/>
<keyword evidence="5 7" id="KW-1133">Transmembrane helix</keyword>
<dbReference type="SUPFAM" id="SSF144091">
    <property type="entry name" value="Rhomboid-like"/>
    <property type="match status" value="1"/>
</dbReference>
<dbReference type="EMBL" id="SRMB01000005">
    <property type="protein sequence ID" value="TGE23106.1"/>
    <property type="molecule type" value="Genomic_DNA"/>
</dbReference>
<comment type="subcellular location">
    <subcellularLocation>
        <location evidence="1">Membrane</location>
        <topology evidence="1">Multi-pass membrane protein</topology>
    </subcellularLocation>
</comment>
<keyword evidence="6 7" id="KW-0472">Membrane</keyword>
<evidence type="ECO:0000256" key="1">
    <source>
        <dbReference type="ARBA" id="ARBA00004141"/>
    </source>
</evidence>
<reference evidence="9 10" key="1">
    <citation type="submission" date="2019-04" db="EMBL/GenBank/DDBJ databases">
        <authorList>
            <person name="Feng G."/>
            <person name="Zhang J."/>
            <person name="Zhu H."/>
        </authorList>
    </citation>
    <scope>NUCLEOTIDE SEQUENCE [LARGE SCALE GENOMIC DNA]</scope>
    <source>
        <strain evidence="9 10">9PBR-1</strain>
    </source>
</reference>
<feature type="transmembrane region" description="Helical" evidence="7">
    <location>
        <begin position="198"/>
        <end position="222"/>
    </location>
</feature>
<proteinExistence type="inferred from homology"/>
<dbReference type="Pfam" id="PF01694">
    <property type="entry name" value="Rhomboid"/>
    <property type="match status" value="1"/>
</dbReference>
<evidence type="ECO:0000256" key="4">
    <source>
        <dbReference type="ARBA" id="ARBA00022801"/>
    </source>
</evidence>
<dbReference type="PANTHER" id="PTHR43731:SF14">
    <property type="entry name" value="PRESENILIN-ASSOCIATED RHOMBOID-LIKE PROTEIN, MITOCHONDRIAL"/>
    <property type="match status" value="1"/>
</dbReference>
<evidence type="ECO:0000259" key="8">
    <source>
        <dbReference type="Pfam" id="PF01694"/>
    </source>
</evidence>
<feature type="transmembrane region" description="Helical" evidence="7">
    <location>
        <begin position="229"/>
        <end position="249"/>
    </location>
</feature>
<comment type="caution">
    <text evidence="9">The sequence shown here is derived from an EMBL/GenBank/DDBJ whole genome shotgun (WGS) entry which is preliminary data.</text>
</comment>
<keyword evidence="10" id="KW-1185">Reference proteome</keyword>
<keyword evidence="4" id="KW-0378">Hydrolase</keyword>